<keyword evidence="1" id="KW-1133">Transmembrane helix</keyword>
<organism evidence="2 3">
    <name type="scientific">Cardiocondyla obscurior</name>
    <dbReference type="NCBI Taxonomy" id="286306"/>
    <lineage>
        <taxon>Eukaryota</taxon>
        <taxon>Metazoa</taxon>
        <taxon>Ecdysozoa</taxon>
        <taxon>Arthropoda</taxon>
        <taxon>Hexapoda</taxon>
        <taxon>Insecta</taxon>
        <taxon>Pterygota</taxon>
        <taxon>Neoptera</taxon>
        <taxon>Endopterygota</taxon>
        <taxon>Hymenoptera</taxon>
        <taxon>Apocrita</taxon>
        <taxon>Aculeata</taxon>
        <taxon>Formicoidea</taxon>
        <taxon>Formicidae</taxon>
        <taxon>Myrmicinae</taxon>
        <taxon>Cardiocondyla</taxon>
    </lineage>
</organism>
<dbReference type="EMBL" id="JADYXP020000003">
    <property type="protein sequence ID" value="KAL0129135.1"/>
    <property type="molecule type" value="Genomic_DNA"/>
</dbReference>
<dbReference type="Proteomes" id="UP001430953">
    <property type="component" value="Unassembled WGS sequence"/>
</dbReference>
<dbReference type="AlphaFoldDB" id="A0AAW2GP83"/>
<evidence type="ECO:0000313" key="3">
    <source>
        <dbReference type="Proteomes" id="UP001430953"/>
    </source>
</evidence>
<accession>A0AAW2GP83</accession>
<name>A0AAW2GP83_9HYME</name>
<comment type="caution">
    <text evidence="2">The sequence shown here is derived from an EMBL/GenBank/DDBJ whole genome shotgun (WGS) entry which is preliminary data.</text>
</comment>
<gene>
    <name evidence="2" type="ORF">PUN28_004077</name>
</gene>
<reference evidence="2 3" key="1">
    <citation type="submission" date="2023-03" db="EMBL/GenBank/DDBJ databases">
        <title>High recombination rates correlate with genetic variation in Cardiocondyla obscurior ants.</title>
        <authorList>
            <person name="Errbii M."/>
        </authorList>
    </citation>
    <scope>NUCLEOTIDE SEQUENCE [LARGE SCALE GENOMIC DNA]</scope>
    <source>
        <strain evidence="2">Alpha-2009</strain>
        <tissue evidence="2">Whole body</tissue>
    </source>
</reference>
<keyword evidence="1" id="KW-0812">Transmembrane</keyword>
<proteinExistence type="predicted"/>
<evidence type="ECO:0000256" key="1">
    <source>
        <dbReference type="SAM" id="Phobius"/>
    </source>
</evidence>
<evidence type="ECO:0000313" key="2">
    <source>
        <dbReference type="EMBL" id="KAL0129135.1"/>
    </source>
</evidence>
<sequence>MHSLGCFDTAVLSPDSEFITKKKTTNLTFALLRELLELFISFIMHIFIICLLIFD</sequence>
<keyword evidence="1" id="KW-0472">Membrane</keyword>
<keyword evidence="3" id="KW-1185">Reference proteome</keyword>
<protein>
    <submittedName>
        <fullName evidence="2">Uncharacterized protein</fullName>
    </submittedName>
</protein>
<feature type="transmembrane region" description="Helical" evidence="1">
    <location>
        <begin position="35"/>
        <end position="54"/>
    </location>
</feature>